<dbReference type="Proteomes" id="UP000092932">
    <property type="component" value="Chromosome"/>
</dbReference>
<evidence type="ECO:0000313" key="7">
    <source>
        <dbReference type="EMBL" id="ANY20067.1"/>
    </source>
</evidence>
<dbReference type="OrthoDB" id="9815856at2"/>
<dbReference type="EMBL" id="CP016591">
    <property type="protein sequence ID" value="ANY20067.1"/>
    <property type="molecule type" value="Genomic_DNA"/>
</dbReference>
<dbReference type="GO" id="GO:0008168">
    <property type="term" value="F:methyltransferase activity"/>
    <property type="evidence" value="ECO:0007669"/>
    <property type="project" value="InterPro"/>
</dbReference>
<evidence type="ECO:0000256" key="4">
    <source>
        <dbReference type="ARBA" id="ARBA00023027"/>
    </source>
</evidence>
<accession>A0A1B2AD55</accession>
<dbReference type="Gene3D" id="3.30.160.110">
    <property type="entry name" value="Siroheme synthase, domain 2"/>
    <property type="match status" value="1"/>
</dbReference>
<proteinExistence type="predicted"/>
<evidence type="ECO:0000256" key="1">
    <source>
        <dbReference type="ARBA" id="ARBA00005010"/>
    </source>
</evidence>
<dbReference type="GO" id="GO:0019354">
    <property type="term" value="P:siroheme biosynthetic process"/>
    <property type="evidence" value="ECO:0007669"/>
    <property type="project" value="UniProtKB-UniPathway"/>
</dbReference>
<organism evidence="7 8">
    <name type="scientific">Tsuneonella dongtanensis</name>
    <dbReference type="NCBI Taxonomy" id="692370"/>
    <lineage>
        <taxon>Bacteria</taxon>
        <taxon>Pseudomonadati</taxon>
        <taxon>Pseudomonadota</taxon>
        <taxon>Alphaproteobacteria</taxon>
        <taxon>Sphingomonadales</taxon>
        <taxon>Erythrobacteraceae</taxon>
        <taxon>Tsuneonella</taxon>
    </lineage>
</organism>
<gene>
    <name evidence="7" type="primary">cysG_2</name>
    <name evidence="7" type="ORF">A6F68_01553</name>
</gene>
<dbReference type="InterPro" id="IPR028161">
    <property type="entry name" value="Met8-like"/>
</dbReference>
<dbReference type="NCBIfam" id="TIGR01470">
    <property type="entry name" value="cysG_Nterm"/>
    <property type="match status" value="1"/>
</dbReference>
<dbReference type="InterPro" id="IPR035996">
    <property type="entry name" value="4pyrrol_Methylase_sf"/>
</dbReference>
<dbReference type="KEGG" id="ado:A6F68_01553"/>
<dbReference type="STRING" id="692370.A6F68_01553"/>
<dbReference type="Gene3D" id="3.40.1010.10">
    <property type="entry name" value="Cobalt-precorrin-4 Transmethylase, Domain 1"/>
    <property type="match status" value="1"/>
</dbReference>
<dbReference type="AlphaFoldDB" id="A0A1B2AD55"/>
<dbReference type="GO" id="GO:0043115">
    <property type="term" value="F:precorrin-2 dehydrogenase activity"/>
    <property type="evidence" value="ECO:0007669"/>
    <property type="project" value="UniProtKB-EC"/>
</dbReference>
<keyword evidence="3" id="KW-0560">Oxidoreductase</keyword>
<dbReference type="UniPathway" id="UPA00262">
    <property type="reaction ID" value="UER00222"/>
</dbReference>
<dbReference type="PATRIC" id="fig|692370.5.peg.1567"/>
<keyword evidence="8" id="KW-1185">Reference proteome</keyword>
<evidence type="ECO:0000313" key="8">
    <source>
        <dbReference type="Proteomes" id="UP000092932"/>
    </source>
</evidence>
<dbReference type="PANTHER" id="PTHR35330">
    <property type="entry name" value="SIROHEME BIOSYNTHESIS PROTEIN MET8"/>
    <property type="match status" value="1"/>
</dbReference>
<dbReference type="SUPFAM" id="SSF53790">
    <property type="entry name" value="Tetrapyrrole methylase"/>
    <property type="match status" value="1"/>
</dbReference>
<evidence type="ECO:0000256" key="6">
    <source>
        <dbReference type="ARBA" id="ARBA00047561"/>
    </source>
</evidence>
<keyword evidence="4" id="KW-0520">NAD</keyword>
<evidence type="ECO:0000256" key="3">
    <source>
        <dbReference type="ARBA" id="ARBA00023002"/>
    </source>
</evidence>
<dbReference type="InterPro" id="IPR036291">
    <property type="entry name" value="NAD(P)-bd_dom_sf"/>
</dbReference>
<reference evidence="7 8" key="1">
    <citation type="submission" date="2016-07" db="EMBL/GenBank/DDBJ databases">
        <title>Complete genome sequence of Altererythrobacter dongtanensis KCTC 22672, a type strain with esterase isolated from tidal flat.</title>
        <authorList>
            <person name="Cheng H."/>
            <person name="Wu Y.-H."/>
            <person name="Zhou P."/>
            <person name="Huo Y.-Y."/>
            <person name="Wang C.-S."/>
            <person name="Xu X.-W."/>
        </authorList>
    </citation>
    <scope>NUCLEOTIDE SEQUENCE [LARGE SCALE GENOMIC DNA]</scope>
    <source>
        <strain evidence="7 8">KCTC 22672</strain>
    </source>
</reference>
<dbReference type="InterPro" id="IPR006367">
    <property type="entry name" value="Sirohaem_synthase_N"/>
</dbReference>
<dbReference type="EC" id="1.3.1.76" evidence="2"/>
<dbReference type="SUPFAM" id="SSF51735">
    <property type="entry name" value="NAD(P)-binding Rossmann-fold domains"/>
    <property type="match status" value="1"/>
</dbReference>
<evidence type="ECO:0000256" key="5">
    <source>
        <dbReference type="ARBA" id="ARBA00023244"/>
    </source>
</evidence>
<name>A0A1B2AD55_9SPHN</name>
<evidence type="ECO:0000256" key="2">
    <source>
        <dbReference type="ARBA" id="ARBA00012400"/>
    </source>
</evidence>
<dbReference type="RefSeq" id="WP_067678148.1">
    <property type="nucleotide sequence ID" value="NZ_CP016591.1"/>
</dbReference>
<dbReference type="SUPFAM" id="SSF75615">
    <property type="entry name" value="Siroheme synthase middle domains-like"/>
    <property type="match status" value="1"/>
</dbReference>
<dbReference type="PANTHER" id="PTHR35330:SF1">
    <property type="entry name" value="SIROHEME BIOSYNTHESIS PROTEIN MET8"/>
    <property type="match status" value="1"/>
</dbReference>
<protein>
    <recommendedName>
        <fullName evidence="2">precorrin-2 dehydrogenase</fullName>
        <ecNumber evidence="2">1.3.1.76</ecNumber>
    </recommendedName>
</protein>
<comment type="pathway">
    <text evidence="1">Porphyrin-containing compound metabolism; siroheme biosynthesis; sirohydrochlorin from precorrin-2: step 1/1.</text>
</comment>
<dbReference type="GO" id="GO:0004325">
    <property type="term" value="F:ferrochelatase activity"/>
    <property type="evidence" value="ECO:0007669"/>
    <property type="project" value="InterPro"/>
</dbReference>
<comment type="catalytic activity">
    <reaction evidence="6">
        <text>precorrin-2 + NAD(+) = sirohydrochlorin + NADH + 2 H(+)</text>
        <dbReference type="Rhea" id="RHEA:15613"/>
        <dbReference type="ChEBI" id="CHEBI:15378"/>
        <dbReference type="ChEBI" id="CHEBI:57540"/>
        <dbReference type="ChEBI" id="CHEBI:57945"/>
        <dbReference type="ChEBI" id="CHEBI:58351"/>
        <dbReference type="ChEBI" id="CHEBI:58827"/>
        <dbReference type="EC" id="1.3.1.76"/>
    </reaction>
</comment>
<dbReference type="InterPro" id="IPR014777">
    <property type="entry name" value="4pyrrole_Mease_sub1"/>
</dbReference>
<dbReference type="Pfam" id="PF13241">
    <property type="entry name" value="NAD_binding_7"/>
    <property type="match status" value="1"/>
</dbReference>
<dbReference type="Gene3D" id="3.40.50.720">
    <property type="entry name" value="NAD(P)-binding Rossmann-like Domain"/>
    <property type="match status" value="1"/>
</dbReference>
<keyword evidence="5" id="KW-0627">Porphyrin biosynthesis</keyword>
<sequence length="256" mass="27072">MALNSLPLFHRIAGKRVVVLGDGDAAEAKRRLVERAGGICCGEPEAHHASLAFVAVDDQRQAEAAAIRLRCKGLLVNVTDRPELCDFTVPSILDREPVILAVGTGGASAGLAKQLRLQLERLLPPSLGRLAIALQSARAAMRERWPDAAGRRRALDVALAPGGVLDPLSDGADERVDSWLHGSHDANASGTREILLASADPDDLTLRQARWLGEADTVLHDDGVPASILDRARADAVRGPVDGDPGGLTVVIRFGP</sequence>